<dbReference type="Proteomes" id="UP000030418">
    <property type="component" value="Unassembled WGS sequence"/>
</dbReference>
<name>A0A0A2XKT3_9PAST</name>
<reference evidence="1 2" key="1">
    <citation type="submission" date="2014-08" db="EMBL/GenBank/DDBJ databases">
        <title>Chaperone-usher fimbriae in a diverse selection of Gallibacterium genomes.</title>
        <authorList>
            <person name="Kudirkiene E."/>
            <person name="Bager R.J."/>
            <person name="Johnson T.J."/>
            <person name="Bojesen A.M."/>
        </authorList>
    </citation>
    <scope>NUCLEOTIDE SEQUENCE [LARGE SCALE GENOMIC DNA]</scope>
    <source>
        <strain evidence="1 2">CCM5976</strain>
    </source>
</reference>
<accession>A0A0A2XKT3</accession>
<comment type="caution">
    <text evidence="1">The sequence shown here is derived from an EMBL/GenBank/DDBJ whole genome shotgun (WGS) entry which is preliminary data.</text>
</comment>
<dbReference type="AlphaFoldDB" id="A0A0A2XKT3"/>
<organism evidence="1 2">
    <name type="scientific">Gallibacterium genomosp. 2</name>
    <dbReference type="NCBI Taxonomy" id="155517"/>
    <lineage>
        <taxon>Bacteria</taxon>
        <taxon>Pseudomonadati</taxon>
        <taxon>Pseudomonadota</taxon>
        <taxon>Gammaproteobacteria</taxon>
        <taxon>Pasteurellales</taxon>
        <taxon>Pasteurellaceae</taxon>
        <taxon>Gallibacterium</taxon>
    </lineage>
</organism>
<dbReference type="EMBL" id="JPXY01000018">
    <property type="protein sequence ID" value="KGQ32818.1"/>
    <property type="molecule type" value="Genomic_DNA"/>
</dbReference>
<dbReference type="InterPro" id="IPR012349">
    <property type="entry name" value="Split_barrel_FMN-bd"/>
</dbReference>
<sequence length="77" mass="9000">MAKVEEVVKDSEKWIVGTQLLRQRHGDIMLELIEFQDFSLFHLIPQQGLFVKGFEQAFEVKPNKQIDVVHLDQGHIK</sequence>
<evidence type="ECO:0000313" key="1">
    <source>
        <dbReference type="EMBL" id="KGQ32818.1"/>
    </source>
</evidence>
<dbReference type="Gene3D" id="2.30.110.10">
    <property type="entry name" value="Electron Transport, Fmn-binding Protein, Chain A"/>
    <property type="match status" value="1"/>
</dbReference>
<protein>
    <submittedName>
        <fullName evidence="1">Heme iron utilization protein</fullName>
    </submittedName>
</protein>
<dbReference type="SUPFAM" id="SSF50475">
    <property type="entry name" value="FMN-binding split barrel"/>
    <property type="match status" value="1"/>
</dbReference>
<proteinExistence type="predicted"/>
<keyword evidence="2" id="KW-1185">Reference proteome</keyword>
<dbReference type="RefSeq" id="WP_039134806.1">
    <property type="nucleotide sequence ID" value="NZ_JPXY01000018.1"/>
</dbReference>
<gene>
    <name evidence="1" type="ORF">P375_04495</name>
</gene>
<evidence type="ECO:0000313" key="2">
    <source>
        <dbReference type="Proteomes" id="UP000030418"/>
    </source>
</evidence>